<reference evidence="8" key="1">
    <citation type="submission" date="2009-09" db="EMBL/GenBank/DDBJ databases">
        <title>The complete chromosome of Desulfohalobium retbaense DSM 5692.</title>
        <authorList>
            <consortium name="US DOE Joint Genome Institute (JGI-PGF)"/>
            <person name="Lucas S."/>
            <person name="Copeland A."/>
            <person name="Lapidus A."/>
            <person name="Glavina del Rio T."/>
            <person name="Dalin E."/>
            <person name="Tice H."/>
            <person name="Bruce D."/>
            <person name="Goodwin L."/>
            <person name="Pitluck S."/>
            <person name="Kyrpides N."/>
            <person name="Mavromatis K."/>
            <person name="Ivanova N."/>
            <person name="Mikhailova N."/>
            <person name="Munk A.C."/>
            <person name="Brettin T."/>
            <person name="Detter J.C."/>
            <person name="Han C."/>
            <person name="Tapia R."/>
            <person name="Larimer F."/>
            <person name="Land M."/>
            <person name="Hauser L."/>
            <person name="Markowitz V."/>
            <person name="Cheng J.-F."/>
            <person name="Hugenholtz P."/>
            <person name="Woyke T."/>
            <person name="Wu D."/>
            <person name="Spring S."/>
            <person name="Klenk H.-P."/>
            <person name="Eisen J.A."/>
        </authorList>
    </citation>
    <scope>NUCLEOTIDE SEQUENCE [LARGE SCALE GENOMIC DNA]</scope>
    <source>
        <strain evidence="8">DSM 5692</strain>
    </source>
</reference>
<accession>C8WZM9</accession>
<keyword evidence="8" id="KW-1185">Reference proteome</keyword>
<feature type="domain" description="Fe-containing alcohol dehydrogenase-like C-terminal" evidence="6">
    <location>
        <begin position="188"/>
        <end position="377"/>
    </location>
</feature>
<proteinExistence type="inferred from homology"/>
<dbReference type="RefSeq" id="WP_015750663.1">
    <property type="nucleotide sequence ID" value="NC_013223.1"/>
</dbReference>
<evidence type="ECO:0000256" key="4">
    <source>
        <dbReference type="ARBA" id="ARBA00023027"/>
    </source>
</evidence>
<dbReference type="Gene3D" id="3.40.50.1970">
    <property type="match status" value="1"/>
</dbReference>
<name>C8WZM9_DESRD</name>
<dbReference type="STRING" id="485915.Dret_0202"/>
<dbReference type="HOGENOM" id="CLU_007207_0_0_7"/>
<dbReference type="eggNOG" id="COG1454">
    <property type="taxonomic scope" value="Bacteria"/>
</dbReference>
<evidence type="ECO:0000313" key="8">
    <source>
        <dbReference type="Proteomes" id="UP000001052"/>
    </source>
</evidence>
<evidence type="ECO:0000256" key="2">
    <source>
        <dbReference type="ARBA" id="ARBA00007358"/>
    </source>
</evidence>
<dbReference type="InterPro" id="IPR018211">
    <property type="entry name" value="ADH_Fe_CS"/>
</dbReference>
<dbReference type="EMBL" id="CP001734">
    <property type="protein sequence ID" value="ACV67504.1"/>
    <property type="molecule type" value="Genomic_DNA"/>
</dbReference>
<feature type="domain" description="Alcohol dehydrogenase iron-type/glycerol dehydrogenase GldA" evidence="5">
    <location>
        <begin position="10"/>
        <end position="176"/>
    </location>
</feature>
<evidence type="ECO:0000256" key="1">
    <source>
        <dbReference type="ARBA" id="ARBA00001962"/>
    </source>
</evidence>
<sequence length="380" mass="41146">MEITKFAIPEIIFGNNGLEYLASCARRHGAQKVFFVSDSGLERSGWVQRACDILDRDRLPWTYFNMVESNPRDYQIEKGAAQYAQEGADVIIALGGGSPLDTAKGIALLASNGGRVRDYEGANRIEHPLPPMIFLPSTAGSGSDISQFAIITDVERQVKMAIISRTLVPNISIIDPVILQTKPPELIITSAIDALAHAIESYVSPIASPFSETQSLQSIKLIVTNLQHAQATGDPEALKQLSIASTAAGMAFSNAGLGIDHALAHSLGGVFDVMHGIVHPILLPPIMRFNLPSCPEKMHRIGATVLGRRHTDSNGLALAGIEWLEDFFQSFQIPTRLGEILPSGTDLMPICHMATLDACMLSNPRPASPDDLFTLCQEVW</sequence>
<dbReference type="PANTHER" id="PTHR11496">
    <property type="entry name" value="ALCOHOL DEHYDROGENASE"/>
    <property type="match status" value="1"/>
</dbReference>
<evidence type="ECO:0000259" key="6">
    <source>
        <dbReference type="Pfam" id="PF25137"/>
    </source>
</evidence>
<evidence type="ECO:0000259" key="5">
    <source>
        <dbReference type="Pfam" id="PF00465"/>
    </source>
</evidence>
<keyword evidence="3" id="KW-0560">Oxidoreductase</keyword>
<dbReference type="PROSITE" id="PS00913">
    <property type="entry name" value="ADH_IRON_1"/>
    <property type="match status" value="1"/>
</dbReference>
<dbReference type="InterPro" id="IPR039697">
    <property type="entry name" value="Alcohol_dehydrogenase_Fe"/>
</dbReference>
<dbReference type="SUPFAM" id="SSF56796">
    <property type="entry name" value="Dehydroquinate synthase-like"/>
    <property type="match status" value="1"/>
</dbReference>
<keyword evidence="4" id="KW-0520">NAD</keyword>
<dbReference type="OrthoDB" id="9778433at2"/>
<protein>
    <submittedName>
        <fullName evidence="7">Iron-containing alcohol dehydrogenase</fullName>
    </submittedName>
</protein>
<dbReference type="InterPro" id="IPR056798">
    <property type="entry name" value="ADH_Fe_C"/>
</dbReference>
<dbReference type="PANTHER" id="PTHR11496:SF102">
    <property type="entry name" value="ALCOHOL DEHYDROGENASE 4"/>
    <property type="match status" value="1"/>
</dbReference>
<dbReference type="GO" id="GO:0046872">
    <property type="term" value="F:metal ion binding"/>
    <property type="evidence" value="ECO:0007669"/>
    <property type="project" value="InterPro"/>
</dbReference>
<comment type="cofactor">
    <cofactor evidence="1">
        <name>Fe cation</name>
        <dbReference type="ChEBI" id="CHEBI:24875"/>
    </cofactor>
</comment>
<evidence type="ECO:0000313" key="7">
    <source>
        <dbReference type="EMBL" id="ACV67504.1"/>
    </source>
</evidence>
<dbReference type="InterPro" id="IPR001670">
    <property type="entry name" value="ADH_Fe/GldA"/>
</dbReference>
<dbReference type="Gene3D" id="1.20.1090.10">
    <property type="entry name" value="Dehydroquinate synthase-like - alpha domain"/>
    <property type="match status" value="1"/>
</dbReference>
<dbReference type="Proteomes" id="UP000001052">
    <property type="component" value="Chromosome"/>
</dbReference>
<dbReference type="AlphaFoldDB" id="C8WZM9"/>
<dbReference type="KEGG" id="drt:Dret_0202"/>
<reference evidence="7 8" key="2">
    <citation type="journal article" date="2010" name="Stand. Genomic Sci.">
        <title>Complete genome sequence of Desulfohalobium retbaense type strain (HR(100)).</title>
        <authorList>
            <person name="Spring S."/>
            <person name="Nolan M."/>
            <person name="Lapidus A."/>
            <person name="Glavina Del Rio T."/>
            <person name="Copeland A."/>
            <person name="Tice H."/>
            <person name="Cheng J.F."/>
            <person name="Lucas S."/>
            <person name="Land M."/>
            <person name="Chen F."/>
            <person name="Bruce D."/>
            <person name="Goodwin L."/>
            <person name="Pitluck S."/>
            <person name="Ivanova N."/>
            <person name="Mavromatis K."/>
            <person name="Mikhailova N."/>
            <person name="Pati A."/>
            <person name="Chen A."/>
            <person name="Palaniappan K."/>
            <person name="Hauser L."/>
            <person name="Chang Y.J."/>
            <person name="Jeffries C.D."/>
            <person name="Munk C."/>
            <person name="Kiss H."/>
            <person name="Chain P."/>
            <person name="Han C."/>
            <person name="Brettin T."/>
            <person name="Detter J.C."/>
            <person name="Schuler E."/>
            <person name="Goker M."/>
            <person name="Rohde M."/>
            <person name="Bristow J."/>
            <person name="Eisen J.A."/>
            <person name="Markowitz V."/>
            <person name="Hugenholtz P."/>
            <person name="Kyrpides N.C."/>
            <person name="Klenk H.P."/>
        </authorList>
    </citation>
    <scope>NUCLEOTIDE SEQUENCE [LARGE SCALE GENOMIC DNA]</scope>
    <source>
        <strain evidence="7 8">DSM 5692</strain>
    </source>
</reference>
<gene>
    <name evidence="7" type="ordered locus">Dret_0202</name>
</gene>
<dbReference type="GO" id="GO:0004022">
    <property type="term" value="F:alcohol dehydrogenase (NAD+) activity"/>
    <property type="evidence" value="ECO:0007669"/>
    <property type="project" value="TreeGrafter"/>
</dbReference>
<dbReference type="FunFam" id="3.40.50.1970:FF:000003">
    <property type="entry name" value="Alcohol dehydrogenase, iron-containing"/>
    <property type="match status" value="1"/>
</dbReference>
<evidence type="ECO:0000256" key="3">
    <source>
        <dbReference type="ARBA" id="ARBA00023002"/>
    </source>
</evidence>
<dbReference type="Pfam" id="PF25137">
    <property type="entry name" value="ADH_Fe_C"/>
    <property type="match status" value="1"/>
</dbReference>
<comment type="similarity">
    <text evidence="2">Belongs to the iron-containing alcohol dehydrogenase family.</text>
</comment>
<dbReference type="Pfam" id="PF00465">
    <property type="entry name" value="Fe-ADH"/>
    <property type="match status" value="1"/>
</dbReference>
<organism evidence="7 8">
    <name type="scientific">Desulfohalobium retbaense (strain ATCC 49708 / DSM 5692 / JCM 16813 / HR100)</name>
    <dbReference type="NCBI Taxonomy" id="485915"/>
    <lineage>
        <taxon>Bacteria</taxon>
        <taxon>Pseudomonadati</taxon>
        <taxon>Thermodesulfobacteriota</taxon>
        <taxon>Desulfovibrionia</taxon>
        <taxon>Desulfovibrionales</taxon>
        <taxon>Desulfohalobiaceae</taxon>
        <taxon>Desulfohalobium</taxon>
    </lineage>
</organism>